<dbReference type="EMBL" id="JAHUTJ010057669">
    <property type="protein sequence ID" value="MED6286419.1"/>
    <property type="molecule type" value="Genomic_DNA"/>
</dbReference>
<reference evidence="1 2" key="1">
    <citation type="submission" date="2021-06" db="EMBL/GenBank/DDBJ databases">
        <authorList>
            <person name="Palmer J.M."/>
        </authorList>
    </citation>
    <scope>NUCLEOTIDE SEQUENCE [LARGE SCALE GENOMIC DNA]</scope>
    <source>
        <strain evidence="1 2">CL_MEX2019</strain>
        <tissue evidence="1">Muscle</tissue>
    </source>
</reference>
<gene>
    <name evidence="1" type="ORF">CHARACLAT_005781</name>
</gene>
<organism evidence="1 2">
    <name type="scientific">Characodon lateralis</name>
    <dbReference type="NCBI Taxonomy" id="208331"/>
    <lineage>
        <taxon>Eukaryota</taxon>
        <taxon>Metazoa</taxon>
        <taxon>Chordata</taxon>
        <taxon>Craniata</taxon>
        <taxon>Vertebrata</taxon>
        <taxon>Euteleostomi</taxon>
        <taxon>Actinopterygii</taxon>
        <taxon>Neopterygii</taxon>
        <taxon>Teleostei</taxon>
        <taxon>Neoteleostei</taxon>
        <taxon>Acanthomorphata</taxon>
        <taxon>Ovalentaria</taxon>
        <taxon>Atherinomorphae</taxon>
        <taxon>Cyprinodontiformes</taxon>
        <taxon>Goodeidae</taxon>
        <taxon>Characodon</taxon>
    </lineage>
</organism>
<sequence>MGPISSPPHSLLVAGVSGHWCIGGFSVSSAGCFGVCQLWLLARVQAPWLCQASAWVDDVSRGLGSLGPWLGLLRRRQLPAGPVGSSLQLPGASALRLLGVLPGVLLCSSLGMLQ</sequence>
<evidence type="ECO:0000313" key="2">
    <source>
        <dbReference type="Proteomes" id="UP001352852"/>
    </source>
</evidence>
<keyword evidence="2" id="KW-1185">Reference proteome</keyword>
<protein>
    <submittedName>
        <fullName evidence="1">Uncharacterized protein</fullName>
    </submittedName>
</protein>
<name>A0ABU7EKI4_9TELE</name>
<evidence type="ECO:0000313" key="1">
    <source>
        <dbReference type="EMBL" id="MED6286419.1"/>
    </source>
</evidence>
<dbReference type="Proteomes" id="UP001352852">
    <property type="component" value="Unassembled WGS sequence"/>
</dbReference>
<comment type="caution">
    <text evidence="1">The sequence shown here is derived from an EMBL/GenBank/DDBJ whole genome shotgun (WGS) entry which is preliminary data.</text>
</comment>
<proteinExistence type="predicted"/>
<accession>A0ABU7EKI4</accession>